<sequence length="331" mass="38764">MNININNGQGIIRIIASGMVECLMIQRPALAIWPDFQGSIGEYFSASAHTQEEKKNFTNTIDHFLLQGSEDQILSSIPDFMDLFANGDYEIRFGDIDLQKTKFHKYHIFHYDGDPSKKVFYGSLYPYSEYEIFYTLHYNQINTDRVDFYKKMIQDGARPKAIVFSNPKSLRHYVLDGHHKIEAYTALGIDVPTVFITTENIESISIPEMMDLIYPLLTNHEFEHLISINLPESLDFLAKPELTAVIDRILQNEKKISYYLNPVFVKYKNTAWLDERMDNLKKNIHLSQQGVKMYECSLQMHVRWNQIIVTHEAEINHWIKNLIIHYRSQDE</sequence>
<accession>A0A086A866</accession>
<keyword evidence="2" id="KW-1185">Reference proteome</keyword>
<dbReference type="eggNOG" id="ENOG502ZGPH">
    <property type="taxonomic scope" value="Bacteria"/>
</dbReference>
<protein>
    <recommendedName>
        <fullName evidence="3">ParB/Sulfiredoxin domain-containing protein</fullName>
    </recommendedName>
</protein>
<evidence type="ECO:0008006" key="3">
    <source>
        <dbReference type="Google" id="ProtNLM"/>
    </source>
</evidence>
<gene>
    <name evidence="1" type="ORF">IW15_08840</name>
</gene>
<dbReference type="Proteomes" id="UP000028705">
    <property type="component" value="Unassembled WGS sequence"/>
</dbReference>
<dbReference type="OrthoDB" id="6334863at2"/>
<proteinExistence type="predicted"/>
<evidence type="ECO:0000313" key="2">
    <source>
        <dbReference type="Proteomes" id="UP000028705"/>
    </source>
</evidence>
<evidence type="ECO:0000313" key="1">
    <source>
        <dbReference type="EMBL" id="KFF12880.1"/>
    </source>
</evidence>
<dbReference type="RefSeq" id="WP_034710603.1">
    <property type="nucleotide sequence ID" value="NZ_JPRH01000003.1"/>
</dbReference>
<comment type="caution">
    <text evidence="1">The sequence shown here is derived from an EMBL/GenBank/DDBJ whole genome shotgun (WGS) entry which is preliminary data.</text>
</comment>
<name>A0A086A866_9FLAO</name>
<dbReference type="EMBL" id="JPRH01000003">
    <property type="protein sequence ID" value="KFF12880.1"/>
    <property type="molecule type" value="Genomic_DNA"/>
</dbReference>
<organism evidence="1 2">
    <name type="scientific">Chryseobacterium soli</name>
    <dbReference type="NCBI Taxonomy" id="445961"/>
    <lineage>
        <taxon>Bacteria</taxon>
        <taxon>Pseudomonadati</taxon>
        <taxon>Bacteroidota</taxon>
        <taxon>Flavobacteriia</taxon>
        <taxon>Flavobacteriales</taxon>
        <taxon>Weeksellaceae</taxon>
        <taxon>Chryseobacterium group</taxon>
        <taxon>Chryseobacterium</taxon>
    </lineage>
</organism>
<dbReference type="STRING" id="445961.IW15_08840"/>
<reference evidence="1 2" key="1">
    <citation type="submission" date="2014-07" db="EMBL/GenBank/DDBJ databases">
        <title>Genome of Chryseobacterium soli DSM 19298.</title>
        <authorList>
            <person name="Stropko S.J."/>
            <person name="Pipes S.E."/>
            <person name="Newman J."/>
        </authorList>
    </citation>
    <scope>NUCLEOTIDE SEQUENCE [LARGE SCALE GENOMIC DNA]</scope>
    <source>
        <strain evidence="1 2">DSM 19298</strain>
    </source>
</reference>
<dbReference type="AlphaFoldDB" id="A0A086A866"/>